<evidence type="ECO:0000256" key="4">
    <source>
        <dbReference type="ARBA" id="ARBA00022989"/>
    </source>
</evidence>
<dbReference type="InterPro" id="IPR033479">
    <property type="entry name" value="dCache_1"/>
</dbReference>
<dbReference type="EMBL" id="LKHP01000002">
    <property type="protein sequence ID" value="KRQ87684.1"/>
    <property type="molecule type" value="Genomic_DNA"/>
</dbReference>
<evidence type="ECO:0000259" key="7">
    <source>
        <dbReference type="Pfam" id="PF02743"/>
    </source>
</evidence>
<keyword evidence="4 6" id="KW-1133">Transmembrane helix</keyword>
<organism evidence="8 9">
    <name type="scientific">Caloramator mitchellensis</name>
    <dbReference type="NCBI Taxonomy" id="908809"/>
    <lineage>
        <taxon>Bacteria</taxon>
        <taxon>Bacillati</taxon>
        <taxon>Bacillota</taxon>
        <taxon>Clostridia</taxon>
        <taxon>Eubacteriales</taxon>
        <taxon>Clostridiaceae</taxon>
        <taxon>Caloramator</taxon>
    </lineage>
</organism>
<reference evidence="8 9" key="1">
    <citation type="submission" date="2015-09" db="EMBL/GenBank/DDBJ databases">
        <title>Draft genome sequence of a Caloramator mitchellensis, a moderate thermophile from the Great Artesian Basin of Australia.</title>
        <authorList>
            <person name="Patel B.K."/>
        </authorList>
    </citation>
    <scope>NUCLEOTIDE SEQUENCE [LARGE SCALE GENOMIC DNA]</scope>
    <source>
        <strain evidence="8 9">VF08</strain>
    </source>
</reference>
<evidence type="ECO:0000256" key="5">
    <source>
        <dbReference type="ARBA" id="ARBA00023136"/>
    </source>
</evidence>
<evidence type="ECO:0000256" key="1">
    <source>
        <dbReference type="ARBA" id="ARBA00004651"/>
    </source>
</evidence>
<dbReference type="CDD" id="cd18773">
    <property type="entry name" value="PDC1_HK_sensor"/>
    <property type="match status" value="1"/>
</dbReference>
<dbReference type="Gene3D" id="3.30.450.20">
    <property type="entry name" value="PAS domain"/>
    <property type="match status" value="1"/>
</dbReference>
<feature type="domain" description="Cache" evidence="7">
    <location>
        <begin position="92"/>
        <end position="257"/>
    </location>
</feature>
<evidence type="ECO:0000256" key="3">
    <source>
        <dbReference type="ARBA" id="ARBA00022692"/>
    </source>
</evidence>
<dbReference type="STRING" id="908809.ABG79_00485"/>
<protein>
    <recommendedName>
        <fullName evidence="7">Cache domain-containing protein</fullName>
    </recommendedName>
</protein>
<dbReference type="OrthoDB" id="1910798at2"/>
<comment type="caution">
    <text evidence="8">The sequence shown here is derived from an EMBL/GenBank/DDBJ whole genome shotgun (WGS) entry which is preliminary data.</text>
</comment>
<dbReference type="Proteomes" id="UP000052015">
    <property type="component" value="Unassembled WGS sequence"/>
</dbReference>
<comment type="subcellular location">
    <subcellularLocation>
        <location evidence="1">Cell membrane</location>
        <topology evidence="1">Multi-pass membrane protein</topology>
    </subcellularLocation>
</comment>
<evidence type="ECO:0000313" key="9">
    <source>
        <dbReference type="Proteomes" id="UP000052015"/>
    </source>
</evidence>
<keyword evidence="5 6" id="KW-0472">Membrane</keyword>
<dbReference type="RefSeq" id="WP_057976754.1">
    <property type="nucleotide sequence ID" value="NZ_LKHP01000002.1"/>
</dbReference>
<keyword evidence="2" id="KW-1003">Cell membrane</keyword>
<sequence>MKKKIKKQSLIRYVILLLISLIPTVITSFTFYKINFNSDSESIAKTLEMIGRRQVSTIIEWKEEFFYDLNTLAHVDCFINLEKDDISKVLEYVKFNKPVFREIYVIDKNGNFIYGYINNKKEFINSFVVRNALGGVEKISDVFKSDGKLYFDVGTPIFKEEEIVGAICARIDLMYLSILMKAIEKDDGIESFIVSKDGIFLTESRYYPDAIGNLKIDIQKIKTSIDFSKTIPYKDYRGKDVYGCYFDINDTGWILLVQKDADEVKNSNKNILDIGKYTAIFQIIGLAALKKLKDENLIDNSILDVIEKQYKDEKKADK</sequence>
<dbReference type="GO" id="GO:0005886">
    <property type="term" value="C:plasma membrane"/>
    <property type="evidence" value="ECO:0007669"/>
    <property type="project" value="UniProtKB-SubCell"/>
</dbReference>
<keyword evidence="9" id="KW-1185">Reference proteome</keyword>
<keyword evidence="3 6" id="KW-0812">Transmembrane</keyword>
<gene>
    <name evidence="8" type="ORF">ABG79_00485</name>
</gene>
<evidence type="ECO:0000256" key="6">
    <source>
        <dbReference type="SAM" id="Phobius"/>
    </source>
</evidence>
<accession>A0A0R3K2N7</accession>
<dbReference type="CDD" id="cd18774">
    <property type="entry name" value="PDC2_HK_sensor"/>
    <property type="match status" value="1"/>
</dbReference>
<proteinExistence type="predicted"/>
<evidence type="ECO:0000256" key="2">
    <source>
        <dbReference type="ARBA" id="ARBA00022475"/>
    </source>
</evidence>
<evidence type="ECO:0000313" key="8">
    <source>
        <dbReference type="EMBL" id="KRQ87684.1"/>
    </source>
</evidence>
<feature type="transmembrane region" description="Helical" evidence="6">
    <location>
        <begin position="12"/>
        <end position="32"/>
    </location>
</feature>
<dbReference type="Pfam" id="PF02743">
    <property type="entry name" value="dCache_1"/>
    <property type="match status" value="1"/>
</dbReference>
<name>A0A0R3K2N7_CALMK</name>
<dbReference type="AlphaFoldDB" id="A0A0R3K2N7"/>